<feature type="transmembrane region" description="Helical" evidence="7">
    <location>
        <begin position="20"/>
        <end position="36"/>
    </location>
</feature>
<dbReference type="GeneID" id="303302932"/>
<proteinExistence type="predicted"/>
<dbReference type="Proteomes" id="UP000606115">
    <property type="component" value="Unassembled WGS sequence"/>
</dbReference>
<feature type="domain" description="Major facilitator superfamily (MFS) profile" evidence="8">
    <location>
        <begin position="23"/>
        <end position="428"/>
    </location>
</feature>
<evidence type="ECO:0000256" key="5">
    <source>
        <dbReference type="ARBA" id="ARBA00023136"/>
    </source>
</evidence>
<dbReference type="InterPro" id="IPR036259">
    <property type="entry name" value="MFS_trans_sf"/>
</dbReference>
<sequence>MTTPALRTDPVHARATRKTMLKLIPLLCLIYFMSYIDRTNVSMAKTQFETDIGLSAAAYGLGAGIFFISYAFLEIPSNLIMYKVGPRAWITRIALTWGAVTVLMMFVQGEYSFYILRFILGAAEAGLFPAMAYMVTVWFAQHQRASVMGYIYLAPTIALIIGGPLGGALMEMDDIAGLHGWQWMFIVEGLITMAIGVLLWFKLPSKPSDAKWLTTEEASSMISHAGVPDESDKHIRGNLGKAFGRPFIVLLALVYFLNQISSVGLVFNIPSIIESMDVSTPFVIGLISGSVGIGATIGVLIMPRLFRGSQREAAWLGAMALGTLITAAAYMLIDSAPIRVLLILIGAIFIFGTLPLFWSVAMARMSGVVAAAGLAFINTIGLIGGFVGPYLFGIAETKTGDPATGFVIVIAVSVISMALLPFLARALKREDRERQLRGEQSLQAQLPDQSLDVQPTEGR</sequence>
<reference evidence="10" key="1">
    <citation type="journal article" date="2019" name="Int. J. Syst. Evol. Microbiol.">
        <title>The Global Catalogue of Microorganisms (GCM) 10K type strain sequencing project: providing services to taxonomists for standard genome sequencing and annotation.</title>
        <authorList>
            <consortium name="The Broad Institute Genomics Platform"/>
            <consortium name="The Broad Institute Genome Sequencing Center for Infectious Disease"/>
            <person name="Wu L."/>
            <person name="Ma J."/>
        </authorList>
    </citation>
    <scope>NUCLEOTIDE SEQUENCE [LARGE SCALE GENOMIC DNA]</scope>
    <source>
        <strain evidence="10">CGMCC 1.3685</strain>
    </source>
</reference>
<feature type="transmembrane region" description="Helical" evidence="7">
    <location>
        <begin position="114"/>
        <end position="140"/>
    </location>
</feature>
<feature type="transmembrane region" description="Helical" evidence="7">
    <location>
        <begin position="404"/>
        <end position="427"/>
    </location>
</feature>
<feature type="transmembrane region" description="Helical" evidence="7">
    <location>
        <begin position="56"/>
        <end position="77"/>
    </location>
</feature>
<dbReference type="RefSeq" id="WP_229676961.1">
    <property type="nucleotide sequence ID" value="NZ_BMKX01000001.1"/>
</dbReference>
<organism evidence="9 10">
    <name type="scientific">Glutamicibacter ardleyensis</name>
    <dbReference type="NCBI Taxonomy" id="225894"/>
    <lineage>
        <taxon>Bacteria</taxon>
        <taxon>Bacillati</taxon>
        <taxon>Actinomycetota</taxon>
        <taxon>Actinomycetes</taxon>
        <taxon>Micrococcales</taxon>
        <taxon>Micrococcaceae</taxon>
        <taxon>Glutamicibacter</taxon>
    </lineage>
</organism>
<comment type="caution">
    <text evidence="9">The sequence shown here is derived from an EMBL/GenBank/DDBJ whole genome shotgun (WGS) entry which is preliminary data.</text>
</comment>
<dbReference type="PROSITE" id="PS50850">
    <property type="entry name" value="MFS"/>
    <property type="match status" value="1"/>
</dbReference>
<evidence type="ECO:0000256" key="1">
    <source>
        <dbReference type="ARBA" id="ARBA00004651"/>
    </source>
</evidence>
<dbReference type="SUPFAM" id="SSF103473">
    <property type="entry name" value="MFS general substrate transporter"/>
    <property type="match status" value="1"/>
</dbReference>
<keyword evidence="3 7" id="KW-0812">Transmembrane</keyword>
<feature type="transmembrane region" description="Helical" evidence="7">
    <location>
        <begin position="247"/>
        <end position="269"/>
    </location>
</feature>
<dbReference type="EMBL" id="BMKX01000001">
    <property type="protein sequence ID" value="GGJ49713.1"/>
    <property type="molecule type" value="Genomic_DNA"/>
</dbReference>
<feature type="transmembrane region" description="Helical" evidence="7">
    <location>
        <begin position="368"/>
        <end position="392"/>
    </location>
</feature>
<dbReference type="InterPro" id="IPR020846">
    <property type="entry name" value="MFS_dom"/>
</dbReference>
<feature type="transmembrane region" description="Helical" evidence="7">
    <location>
        <begin position="181"/>
        <end position="201"/>
    </location>
</feature>
<evidence type="ECO:0000256" key="4">
    <source>
        <dbReference type="ARBA" id="ARBA00022989"/>
    </source>
</evidence>
<evidence type="ECO:0000256" key="6">
    <source>
        <dbReference type="SAM" id="MobiDB-lite"/>
    </source>
</evidence>
<dbReference type="InterPro" id="IPR011701">
    <property type="entry name" value="MFS"/>
</dbReference>
<evidence type="ECO:0000313" key="10">
    <source>
        <dbReference type="Proteomes" id="UP000606115"/>
    </source>
</evidence>
<evidence type="ECO:0000256" key="7">
    <source>
        <dbReference type="SAM" id="Phobius"/>
    </source>
</evidence>
<feature type="transmembrane region" description="Helical" evidence="7">
    <location>
        <begin position="89"/>
        <end position="108"/>
    </location>
</feature>
<gene>
    <name evidence="9" type="ORF">GCM10007173_05310</name>
</gene>
<evidence type="ECO:0000256" key="3">
    <source>
        <dbReference type="ARBA" id="ARBA00022692"/>
    </source>
</evidence>
<keyword evidence="10" id="KW-1185">Reference proteome</keyword>
<feature type="transmembrane region" description="Helical" evidence="7">
    <location>
        <begin position="281"/>
        <end position="301"/>
    </location>
</feature>
<feature type="transmembrane region" description="Helical" evidence="7">
    <location>
        <begin position="339"/>
        <end position="361"/>
    </location>
</feature>
<feature type="transmembrane region" description="Helical" evidence="7">
    <location>
        <begin position="147"/>
        <end position="169"/>
    </location>
</feature>
<evidence type="ECO:0000256" key="2">
    <source>
        <dbReference type="ARBA" id="ARBA00022448"/>
    </source>
</evidence>
<dbReference type="PANTHER" id="PTHR43791">
    <property type="entry name" value="PERMEASE-RELATED"/>
    <property type="match status" value="1"/>
</dbReference>
<keyword evidence="4 7" id="KW-1133">Transmembrane helix</keyword>
<dbReference type="PANTHER" id="PTHR43791:SF36">
    <property type="entry name" value="TRANSPORTER, PUTATIVE (AFU_ORTHOLOGUE AFUA_6G08340)-RELATED"/>
    <property type="match status" value="1"/>
</dbReference>
<evidence type="ECO:0000259" key="8">
    <source>
        <dbReference type="PROSITE" id="PS50850"/>
    </source>
</evidence>
<keyword evidence="2" id="KW-0813">Transport</keyword>
<feature type="region of interest" description="Disordered" evidence="6">
    <location>
        <begin position="438"/>
        <end position="459"/>
    </location>
</feature>
<name>A0ABQ2D8K3_9MICC</name>
<keyword evidence="5 7" id="KW-0472">Membrane</keyword>
<protein>
    <submittedName>
        <fullName evidence="9">MFS transporter</fullName>
    </submittedName>
</protein>
<feature type="compositionally biased region" description="Polar residues" evidence="6">
    <location>
        <begin position="438"/>
        <end position="453"/>
    </location>
</feature>
<dbReference type="CDD" id="cd17319">
    <property type="entry name" value="MFS_ExuT_GudP_like"/>
    <property type="match status" value="1"/>
</dbReference>
<comment type="subcellular location">
    <subcellularLocation>
        <location evidence="1">Cell membrane</location>
        <topology evidence="1">Multi-pass membrane protein</topology>
    </subcellularLocation>
</comment>
<dbReference type="Pfam" id="PF07690">
    <property type="entry name" value="MFS_1"/>
    <property type="match status" value="1"/>
</dbReference>
<feature type="transmembrane region" description="Helical" evidence="7">
    <location>
        <begin position="313"/>
        <end position="333"/>
    </location>
</feature>
<dbReference type="Gene3D" id="1.20.1250.20">
    <property type="entry name" value="MFS general substrate transporter like domains"/>
    <property type="match status" value="2"/>
</dbReference>
<evidence type="ECO:0000313" key="9">
    <source>
        <dbReference type="EMBL" id="GGJ49713.1"/>
    </source>
</evidence>
<accession>A0ABQ2D8K3</accession>